<keyword evidence="4" id="KW-0808">Transferase</keyword>
<evidence type="ECO:0000259" key="16">
    <source>
        <dbReference type="PROSITE" id="PS50011"/>
    </source>
</evidence>
<evidence type="ECO:0000256" key="1">
    <source>
        <dbReference type="ARBA" id="ARBA00004162"/>
    </source>
</evidence>
<feature type="binding site" evidence="13">
    <location>
        <position position="371"/>
    </location>
    <ligand>
        <name>ATP</name>
        <dbReference type="ChEBI" id="CHEBI:30616"/>
    </ligand>
</feature>
<dbReference type="InterPro" id="IPR017441">
    <property type="entry name" value="Protein_kinase_ATP_BS"/>
</dbReference>
<dbReference type="Pfam" id="PF07714">
    <property type="entry name" value="PK_Tyr_Ser-Thr"/>
    <property type="match status" value="1"/>
</dbReference>
<dbReference type="Gramene" id="Pp3c27_2280V3.3">
    <property type="protein sequence ID" value="Pp3c27_2280V3.3"/>
    <property type="gene ID" value="Pp3c27_2280"/>
</dbReference>
<dbReference type="OMA" id="NEDWDVG"/>
<evidence type="ECO:0000256" key="6">
    <source>
        <dbReference type="ARBA" id="ARBA00022729"/>
    </source>
</evidence>
<name>A0A2K1IAB6_PHYPA</name>
<dbReference type="GO" id="GO:0005524">
    <property type="term" value="F:ATP binding"/>
    <property type="evidence" value="ECO:0007669"/>
    <property type="project" value="UniProtKB-UniRule"/>
</dbReference>
<evidence type="ECO:0000313" key="19">
    <source>
        <dbReference type="Proteomes" id="UP000006727"/>
    </source>
</evidence>
<evidence type="ECO:0000256" key="7">
    <source>
        <dbReference type="ARBA" id="ARBA00022741"/>
    </source>
</evidence>
<evidence type="ECO:0000256" key="9">
    <source>
        <dbReference type="ARBA" id="ARBA00022840"/>
    </source>
</evidence>
<dbReference type="RefSeq" id="XP_024367812.1">
    <property type="nucleotide sequence ID" value="XM_024512044.2"/>
</dbReference>
<feature type="transmembrane region" description="Helical" evidence="14">
    <location>
        <begin position="248"/>
        <end position="274"/>
    </location>
</feature>
<evidence type="ECO:0000256" key="14">
    <source>
        <dbReference type="SAM" id="Phobius"/>
    </source>
</evidence>
<dbReference type="InterPro" id="IPR000719">
    <property type="entry name" value="Prot_kinase_dom"/>
</dbReference>
<keyword evidence="2" id="KW-1003">Cell membrane</keyword>
<keyword evidence="6 15" id="KW-0732">Signal</keyword>
<proteinExistence type="predicted"/>
<dbReference type="PROSITE" id="PS50011">
    <property type="entry name" value="PROTEIN_KINASE_DOM"/>
    <property type="match status" value="1"/>
</dbReference>
<dbReference type="Gramene" id="Pp3c27_2280V3.1">
    <property type="protein sequence ID" value="Pp3c27_2280V3.1"/>
    <property type="gene ID" value="Pp3c27_2280"/>
</dbReference>
<keyword evidence="10 14" id="KW-1133">Transmembrane helix</keyword>
<feature type="signal peptide" evidence="15">
    <location>
        <begin position="1"/>
        <end position="37"/>
    </location>
</feature>
<dbReference type="EnsemblPlants" id="Pp3c27_2280V3.1">
    <property type="protein sequence ID" value="Pp3c27_2280V3.1"/>
    <property type="gene ID" value="Pp3c27_2280"/>
</dbReference>
<dbReference type="PANTHER" id="PTHR46204">
    <property type="entry name" value="CHITIN ELICITOR RECEPTOR KINASE 1-RELATED"/>
    <property type="match status" value="1"/>
</dbReference>
<feature type="domain" description="Protein kinase" evidence="16">
    <location>
        <begin position="344"/>
        <end position="636"/>
    </location>
</feature>
<gene>
    <name evidence="18" type="primary">LOC112278484</name>
    <name evidence="17" type="ORF">PHYPA_030796</name>
</gene>
<dbReference type="GeneID" id="112278484"/>
<evidence type="ECO:0000256" key="3">
    <source>
        <dbReference type="ARBA" id="ARBA00022527"/>
    </source>
</evidence>
<protein>
    <recommendedName>
        <fullName evidence="16">Protein kinase domain-containing protein</fullName>
    </recommendedName>
</protein>
<dbReference type="GO" id="GO:0005886">
    <property type="term" value="C:plasma membrane"/>
    <property type="evidence" value="ECO:0007669"/>
    <property type="project" value="UniProtKB-SubCell"/>
</dbReference>
<evidence type="ECO:0000256" key="12">
    <source>
        <dbReference type="ARBA" id="ARBA00023157"/>
    </source>
</evidence>
<accession>A0A2K1IAB6</accession>
<dbReference type="Gramene" id="Pp3c27_2280V3.4">
    <property type="protein sequence ID" value="Pp3c27_2280V3.4"/>
    <property type="gene ID" value="Pp3c27_2280"/>
</dbReference>
<dbReference type="RefSeq" id="XP_024367810.1">
    <property type="nucleotide sequence ID" value="XM_024512042.2"/>
</dbReference>
<dbReference type="OrthoDB" id="4062651at2759"/>
<evidence type="ECO:0000313" key="18">
    <source>
        <dbReference type="EnsemblPlants" id="Pp3c27_2280V3.1"/>
    </source>
</evidence>
<feature type="chain" id="PRO_5043157882" description="Protein kinase domain-containing protein" evidence="15">
    <location>
        <begin position="38"/>
        <end position="663"/>
    </location>
</feature>
<keyword evidence="8" id="KW-0418">Kinase</keyword>
<dbReference type="InterPro" id="IPR011009">
    <property type="entry name" value="Kinase-like_dom_sf"/>
</dbReference>
<dbReference type="PROSITE" id="PS00107">
    <property type="entry name" value="PROTEIN_KINASE_ATP"/>
    <property type="match status" value="1"/>
</dbReference>
<reference evidence="17 19" key="2">
    <citation type="journal article" date="2018" name="Plant J.">
        <title>The Physcomitrella patens chromosome-scale assembly reveals moss genome structure and evolution.</title>
        <authorList>
            <person name="Lang D."/>
            <person name="Ullrich K.K."/>
            <person name="Murat F."/>
            <person name="Fuchs J."/>
            <person name="Jenkins J."/>
            <person name="Haas F.B."/>
            <person name="Piednoel M."/>
            <person name="Gundlach H."/>
            <person name="Van Bel M."/>
            <person name="Meyberg R."/>
            <person name="Vives C."/>
            <person name="Morata J."/>
            <person name="Symeonidi A."/>
            <person name="Hiss M."/>
            <person name="Muchero W."/>
            <person name="Kamisugi Y."/>
            <person name="Saleh O."/>
            <person name="Blanc G."/>
            <person name="Decker E.L."/>
            <person name="van Gessel N."/>
            <person name="Grimwood J."/>
            <person name="Hayes R.D."/>
            <person name="Graham S.W."/>
            <person name="Gunter L.E."/>
            <person name="McDaniel S.F."/>
            <person name="Hoernstein S.N.W."/>
            <person name="Larsson A."/>
            <person name="Li F.W."/>
            <person name="Perroud P.F."/>
            <person name="Phillips J."/>
            <person name="Ranjan P."/>
            <person name="Rokshar D.S."/>
            <person name="Rothfels C.J."/>
            <person name="Schneider L."/>
            <person name="Shu S."/>
            <person name="Stevenson D.W."/>
            <person name="Thummler F."/>
            <person name="Tillich M."/>
            <person name="Villarreal Aguilar J.C."/>
            <person name="Widiez T."/>
            <person name="Wong G.K."/>
            <person name="Wymore A."/>
            <person name="Zhang Y."/>
            <person name="Zimmer A.D."/>
            <person name="Quatrano R.S."/>
            <person name="Mayer K.F.X."/>
            <person name="Goodstein D."/>
            <person name="Casacuberta J.M."/>
            <person name="Vandepoele K."/>
            <person name="Reski R."/>
            <person name="Cuming A.C."/>
            <person name="Tuskan G.A."/>
            <person name="Maumus F."/>
            <person name="Salse J."/>
            <person name="Schmutz J."/>
            <person name="Rensing S.A."/>
        </authorList>
    </citation>
    <scope>NUCLEOTIDE SEQUENCE [LARGE SCALE GENOMIC DNA]</scope>
    <source>
        <strain evidence="18 19">cv. Gransden 2004</strain>
    </source>
</reference>
<dbReference type="InterPro" id="IPR008271">
    <property type="entry name" value="Ser/Thr_kinase_AS"/>
</dbReference>
<dbReference type="PROSITE" id="PS00108">
    <property type="entry name" value="PROTEIN_KINASE_ST"/>
    <property type="match status" value="1"/>
</dbReference>
<keyword evidence="12" id="KW-1015">Disulfide bond</keyword>
<dbReference type="SUPFAM" id="SSF56112">
    <property type="entry name" value="Protein kinase-like (PK-like)"/>
    <property type="match status" value="1"/>
</dbReference>
<evidence type="ECO:0000256" key="4">
    <source>
        <dbReference type="ARBA" id="ARBA00022679"/>
    </source>
</evidence>
<keyword evidence="5 14" id="KW-0812">Transmembrane</keyword>
<keyword evidence="3" id="KW-0723">Serine/threonine-protein kinase</keyword>
<dbReference type="EMBL" id="ABEU02000027">
    <property type="protein sequence ID" value="PNR26222.1"/>
    <property type="molecule type" value="Genomic_DNA"/>
</dbReference>
<dbReference type="GO" id="GO:0019199">
    <property type="term" value="F:transmembrane receptor protein kinase activity"/>
    <property type="evidence" value="ECO:0007669"/>
    <property type="project" value="InterPro"/>
</dbReference>
<keyword evidence="7 13" id="KW-0547">Nucleotide-binding</keyword>
<dbReference type="Gramene" id="Pp3c27_2280V3.2">
    <property type="protein sequence ID" value="Pp3c27_2280V3.2"/>
    <property type="gene ID" value="Pp3c27_2280"/>
</dbReference>
<dbReference type="FunCoup" id="A0A2K1IAB6">
    <property type="interactions" value="1821"/>
</dbReference>
<evidence type="ECO:0000256" key="11">
    <source>
        <dbReference type="ARBA" id="ARBA00023136"/>
    </source>
</evidence>
<dbReference type="EnsemblPlants" id="Pp3c27_2280V3.5">
    <property type="protein sequence ID" value="Pp3c27_2280V3.5"/>
    <property type="gene ID" value="Pp3c27_2280"/>
</dbReference>
<evidence type="ECO:0000256" key="8">
    <source>
        <dbReference type="ARBA" id="ARBA00022777"/>
    </source>
</evidence>
<evidence type="ECO:0000313" key="17">
    <source>
        <dbReference type="EMBL" id="PNR26222.1"/>
    </source>
</evidence>
<keyword evidence="11 14" id="KW-0472">Membrane</keyword>
<dbReference type="Proteomes" id="UP000006727">
    <property type="component" value="Chromosome 27"/>
</dbReference>
<dbReference type="PaxDb" id="3218-PP1S54_159V6.1"/>
<evidence type="ECO:0000256" key="13">
    <source>
        <dbReference type="PROSITE-ProRule" id="PRU10141"/>
    </source>
</evidence>
<organism evidence="17">
    <name type="scientific">Physcomitrium patens</name>
    <name type="common">Spreading-leaved earth moss</name>
    <name type="synonym">Physcomitrella patens</name>
    <dbReference type="NCBI Taxonomy" id="3218"/>
    <lineage>
        <taxon>Eukaryota</taxon>
        <taxon>Viridiplantae</taxon>
        <taxon>Streptophyta</taxon>
        <taxon>Embryophyta</taxon>
        <taxon>Bryophyta</taxon>
        <taxon>Bryophytina</taxon>
        <taxon>Bryopsida</taxon>
        <taxon>Funariidae</taxon>
        <taxon>Funariales</taxon>
        <taxon>Funariaceae</taxon>
        <taxon>Physcomitrium</taxon>
    </lineage>
</organism>
<keyword evidence="9 13" id="KW-0067">ATP-binding</keyword>
<dbReference type="GO" id="GO:0045087">
    <property type="term" value="P:innate immune response"/>
    <property type="evidence" value="ECO:0007669"/>
    <property type="project" value="InterPro"/>
</dbReference>
<reference evidence="17 19" key="1">
    <citation type="journal article" date="2008" name="Science">
        <title>The Physcomitrella genome reveals evolutionary insights into the conquest of land by plants.</title>
        <authorList>
            <person name="Rensing S."/>
            <person name="Lang D."/>
            <person name="Zimmer A."/>
            <person name="Terry A."/>
            <person name="Salamov A."/>
            <person name="Shapiro H."/>
            <person name="Nishiyama T."/>
            <person name="Perroud P.-F."/>
            <person name="Lindquist E."/>
            <person name="Kamisugi Y."/>
            <person name="Tanahashi T."/>
            <person name="Sakakibara K."/>
            <person name="Fujita T."/>
            <person name="Oishi K."/>
            <person name="Shin-I T."/>
            <person name="Kuroki Y."/>
            <person name="Toyoda A."/>
            <person name="Suzuki Y."/>
            <person name="Hashimoto A."/>
            <person name="Yamaguchi K."/>
            <person name="Sugano A."/>
            <person name="Kohara Y."/>
            <person name="Fujiyama A."/>
            <person name="Anterola A."/>
            <person name="Aoki S."/>
            <person name="Ashton N."/>
            <person name="Barbazuk W.B."/>
            <person name="Barker E."/>
            <person name="Bennetzen J."/>
            <person name="Bezanilla M."/>
            <person name="Blankenship R."/>
            <person name="Cho S.H."/>
            <person name="Dutcher S."/>
            <person name="Estelle M."/>
            <person name="Fawcett J.A."/>
            <person name="Gundlach H."/>
            <person name="Hanada K."/>
            <person name="Heyl A."/>
            <person name="Hicks K.A."/>
            <person name="Hugh J."/>
            <person name="Lohr M."/>
            <person name="Mayer K."/>
            <person name="Melkozernov A."/>
            <person name="Murata T."/>
            <person name="Nelson D."/>
            <person name="Pils B."/>
            <person name="Prigge M."/>
            <person name="Reiss B."/>
            <person name="Renner T."/>
            <person name="Rombauts S."/>
            <person name="Rushton P."/>
            <person name="Sanderfoot A."/>
            <person name="Schween G."/>
            <person name="Shiu S.-H."/>
            <person name="Stueber K."/>
            <person name="Theodoulou F.L."/>
            <person name="Tu H."/>
            <person name="Van de Peer Y."/>
            <person name="Verrier P.J."/>
            <person name="Waters E."/>
            <person name="Wood A."/>
            <person name="Yang L."/>
            <person name="Cove D."/>
            <person name="Cuming A."/>
            <person name="Hasebe M."/>
            <person name="Lucas S."/>
            <person name="Mishler D.B."/>
            <person name="Reski R."/>
            <person name="Grigoriev I."/>
            <person name="Quatrano R.S."/>
            <person name="Boore J.L."/>
        </authorList>
    </citation>
    <scope>NUCLEOTIDE SEQUENCE [LARGE SCALE GENOMIC DNA]</scope>
    <source>
        <strain evidence="18 19">cv. Gransden 2004</strain>
    </source>
</reference>
<dbReference type="Gene3D" id="3.30.200.20">
    <property type="entry name" value="Phosphorylase Kinase, domain 1"/>
    <property type="match status" value="1"/>
</dbReference>
<dbReference type="GO" id="GO:0004674">
    <property type="term" value="F:protein serine/threonine kinase activity"/>
    <property type="evidence" value="ECO:0007669"/>
    <property type="project" value="UniProtKB-KW"/>
</dbReference>
<keyword evidence="19" id="KW-1185">Reference proteome</keyword>
<evidence type="ECO:0000256" key="5">
    <source>
        <dbReference type="ARBA" id="ARBA00022692"/>
    </source>
</evidence>
<dbReference type="InterPro" id="IPR001245">
    <property type="entry name" value="Ser-Thr/Tyr_kinase_cat_dom"/>
</dbReference>
<dbReference type="Gramene" id="Pp3c27_2280V3.5">
    <property type="protein sequence ID" value="Pp3c27_2280V3.5"/>
    <property type="gene ID" value="Pp3c27_2280"/>
</dbReference>
<sequence length="663" mass="73618">MTRQESPKSIWPSNSSLLLRILVLQYVFMLTWEVGNAACVPEKGCDAAYAFYRTQVGDTLVKIGTLFQTTNERIGAVNPVITDLNFIDQNVPLYIPFRCDCINDQLLQKFQYQVQATDTIENITAIVYENLTQLNWVTGLNSISDPNYVETDRFLVIPVNCSCGNPTVSSDYGLFLTYPVVAGTGGNLSGIASEFNASEDLVRKLNPNVVWENSQPTQYAFIPVRDTSGKYPAYNGGTIKAGKSSSTALIIGVAVGGVALIIIILALLYCFCIYQPMKRQKKLKLGDPFIRSDGNYSGSASEQIHSTSSNPGSASFIPKVLADYTVDKSVEFTYEELAKATDNFSVANKIGQGGFASVYYGVIRGQKLAIKMMNLQATREFMAELQVLTHVHHTNLVQLIGYCTTDYLFLIYEFLENGTLDQHLHSARAAREPLSWSSRVQVALDAARGLEYIHEHTKPTYIHRDIKSANILLDKQFHAKVADFGLTKLTETRAVGSDAVTQSTRVVGTWGYMSPEYARFGEVTPMLDVYSFGVVLFEILSGREAIMRGALTLTEDFSSSNARPKDEQRALVTYFDPVLKYPNGKEKLPRFMDPSLGDNYPLEAAWKMAQLAEACTQEDPTRRPNMRKAVVALMTLSSSTQDWELSSFGRHSGSSTSFSDQRH</sequence>
<comment type="subcellular location">
    <subcellularLocation>
        <location evidence="1">Cell membrane</location>
        <topology evidence="1">Single-pass membrane protein</topology>
    </subcellularLocation>
</comment>
<dbReference type="Gramene" id="Pp3c27_2280V3.6">
    <property type="protein sequence ID" value="Pp3c27_2280V3.6"/>
    <property type="gene ID" value="Pp3c27_2280"/>
</dbReference>
<dbReference type="STRING" id="3218.A0A2K1IAB6"/>
<dbReference type="PANTHER" id="PTHR46204:SF2">
    <property type="entry name" value="CHITIN ELICITOR RECEPTOR KINASE 1"/>
    <property type="match status" value="1"/>
</dbReference>
<evidence type="ECO:0000256" key="10">
    <source>
        <dbReference type="ARBA" id="ARBA00022989"/>
    </source>
</evidence>
<evidence type="ECO:0000256" key="2">
    <source>
        <dbReference type="ARBA" id="ARBA00022475"/>
    </source>
</evidence>
<dbReference type="EnsemblPlants" id="Pp3c27_2280V3.6">
    <property type="protein sequence ID" value="Pp3c27_2280V3.6"/>
    <property type="gene ID" value="Pp3c27_2280"/>
</dbReference>
<dbReference type="AlphaFoldDB" id="A0A2K1IAB6"/>
<dbReference type="EnsemblPlants" id="Pp3c27_2280V3.2">
    <property type="protein sequence ID" value="Pp3c27_2280V3.2"/>
    <property type="gene ID" value="Pp3c27_2280"/>
</dbReference>
<dbReference type="KEGG" id="ppp:112278484"/>
<dbReference type="EnsemblPlants" id="Pp3c27_2280V3.3">
    <property type="protein sequence ID" value="Pp3c27_2280V3.3"/>
    <property type="gene ID" value="Pp3c27_2280"/>
</dbReference>
<dbReference type="FunFam" id="1.10.510.10:FF:000468">
    <property type="entry name" value="PTI1-like tyrosine-protein kinase 3"/>
    <property type="match status" value="1"/>
</dbReference>
<dbReference type="InterPro" id="IPR044812">
    <property type="entry name" value="CERK1/LYK3-like"/>
</dbReference>
<dbReference type="EnsemblPlants" id="Pp3c27_2280V3.4">
    <property type="protein sequence ID" value="Pp3c27_2280V3.4"/>
    <property type="gene ID" value="Pp3c27_2280"/>
</dbReference>
<dbReference type="Gene3D" id="1.10.510.10">
    <property type="entry name" value="Transferase(Phosphotransferase) domain 1"/>
    <property type="match status" value="1"/>
</dbReference>
<dbReference type="SMART" id="SM00220">
    <property type="entry name" value="S_TKc"/>
    <property type="match status" value="1"/>
</dbReference>
<reference evidence="18" key="3">
    <citation type="submission" date="2020-12" db="UniProtKB">
        <authorList>
            <consortium name="EnsemblPlants"/>
        </authorList>
    </citation>
    <scope>IDENTIFICATION</scope>
</reference>
<evidence type="ECO:0000256" key="15">
    <source>
        <dbReference type="SAM" id="SignalP"/>
    </source>
</evidence>